<dbReference type="EMBL" id="JARKIB010000296">
    <property type="protein sequence ID" value="KAJ7716120.1"/>
    <property type="molecule type" value="Genomic_DNA"/>
</dbReference>
<feature type="compositionally biased region" description="Polar residues" evidence="1">
    <location>
        <begin position="1"/>
        <end position="10"/>
    </location>
</feature>
<dbReference type="Proteomes" id="UP001215598">
    <property type="component" value="Unassembled WGS sequence"/>
</dbReference>
<evidence type="ECO:0000256" key="1">
    <source>
        <dbReference type="SAM" id="MobiDB-lite"/>
    </source>
</evidence>
<feature type="compositionally biased region" description="Basic and acidic residues" evidence="1">
    <location>
        <begin position="11"/>
        <end position="21"/>
    </location>
</feature>
<keyword evidence="3" id="KW-1185">Reference proteome</keyword>
<feature type="compositionally biased region" description="Low complexity" evidence="1">
    <location>
        <begin position="31"/>
        <end position="52"/>
    </location>
</feature>
<accession>A0AAD7MH84</accession>
<organism evidence="2 3">
    <name type="scientific">Mycena metata</name>
    <dbReference type="NCBI Taxonomy" id="1033252"/>
    <lineage>
        <taxon>Eukaryota</taxon>
        <taxon>Fungi</taxon>
        <taxon>Dikarya</taxon>
        <taxon>Basidiomycota</taxon>
        <taxon>Agaricomycotina</taxon>
        <taxon>Agaricomycetes</taxon>
        <taxon>Agaricomycetidae</taxon>
        <taxon>Agaricales</taxon>
        <taxon>Marasmiineae</taxon>
        <taxon>Mycenaceae</taxon>
        <taxon>Mycena</taxon>
    </lineage>
</organism>
<sequence>MNVASLLQDSPSDRRPPKQDPRTWPPPPPSSSQQPQTQQAQAQPQTQTKQSWLPAPPLYPSPMTVRSEMEGSSGKTSGIGTASSSCVNGTRANSRHSSHSSLALQGGPRLPSTRGPPPLPSQSRSQSVQVYQHRCGPGVGLGLGPRACKRAHAPFRAVPYLVCPCVRGITAPACVFVWVQGLQLRVAGVVNAKIARR</sequence>
<feature type="region of interest" description="Disordered" evidence="1">
    <location>
        <begin position="1"/>
        <end position="130"/>
    </location>
</feature>
<gene>
    <name evidence="2" type="ORF">B0H16DRAFT_1898475</name>
</gene>
<name>A0AAD7MH84_9AGAR</name>
<evidence type="ECO:0000313" key="3">
    <source>
        <dbReference type="Proteomes" id="UP001215598"/>
    </source>
</evidence>
<reference evidence="2" key="1">
    <citation type="submission" date="2023-03" db="EMBL/GenBank/DDBJ databases">
        <title>Massive genome expansion in bonnet fungi (Mycena s.s.) driven by repeated elements and novel gene families across ecological guilds.</title>
        <authorList>
            <consortium name="Lawrence Berkeley National Laboratory"/>
            <person name="Harder C.B."/>
            <person name="Miyauchi S."/>
            <person name="Viragh M."/>
            <person name="Kuo A."/>
            <person name="Thoen E."/>
            <person name="Andreopoulos B."/>
            <person name="Lu D."/>
            <person name="Skrede I."/>
            <person name="Drula E."/>
            <person name="Henrissat B."/>
            <person name="Morin E."/>
            <person name="Kohler A."/>
            <person name="Barry K."/>
            <person name="LaButti K."/>
            <person name="Morin E."/>
            <person name="Salamov A."/>
            <person name="Lipzen A."/>
            <person name="Mereny Z."/>
            <person name="Hegedus B."/>
            <person name="Baldrian P."/>
            <person name="Stursova M."/>
            <person name="Weitz H."/>
            <person name="Taylor A."/>
            <person name="Grigoriev I.V."/>
            <person name="Nagy L.G."/>
            <person name="Martin F."/>
            <person name="Kauserud H."/>
        </authorList>
    </citation>
    <scope>NUCLEOTIDE SEQUENCE</scope>
    <source>
        <strain evidence="2">CBHHK182m</strain>
    </source>
</reference>
<proteinExistence type="predicted"/>
<comment type="caution">
    <text evidence="2">The sequence shown here is derived from an EMBL/GenBank/DDBJ whole genome shotgun (WGS) entry which is preliminary data.</text>
</comment>
<feature type="compositionally biased region" description="Polar residues" evidence="1">
    <location>
        <begin position="73"/>
        <end position="92"/>
    </location>
</feature>
<protein>
    <submittedName>
        <fullName evidence="2">Uncharacterized protein</fullName>
    </submittedName>
</protein>
<evidence type="ECO:0000313" key="2">
    <source>
        <dbReference type="EMBL" id="KAJ7716120.1"/>
    </source>
</evidence>
<dbReference type="AlphaFoldDB" id="A0AAD7MH84"/>
<feature type="compositionally biased region" description="Low complexity" evidence="1">
    <location>
        <begin position="121"/>
        <end position="130"/>
    </location>
</feature>